<dbReference type="InterPro" id="IPR022642">
    <property type="entry name" value="CheR_C"/>
</dbReference>
<dbReference type="InterPro" id="IPR050903">
    <property type="entry name" value="Bact_Chemotaxis_MeTrfase"/>
</dbReference>
<dbReference type="PANTHER" id="PTHR24422">
    <property type="entry name" value="CHEMOTAXIS PROTEIN METHYLTRANSFERASE"/>
    <property type="match status" value="1"/>
</dbReference>
<proteinExistence type="predicted"/>
<name>A0AB37QYQ7_9PSED</name>
<dbReference type="EMBL" id="RBSH01000029">
    <property type="protein sequence ID" value="RMS05985.1"/>
    <property type="molecule type" value="Genomic_DNA"/>
</dbReference>
<dbReference type="Proteomes" id="UP000272613">
    <property type="component" value="Unassembled WGS sequence"/>
</dbReference>
<evidence type="ECO:0000313" key="3">
    <source>
        <dbReference type="Proteomes" id="UP000272613"/>
    </source>
</evidence>
<comment type="caution">
    <text evidence="2">The sequence shown here is derived from an EMBL/GenBank/DDBJ whole genome shotgun (WGS) entry which is preliminary data.</text>
</comment>
<dbReference type="InterPro" id="IPR000780">
    <property type="entry name" value="CheR_MeTrfase"/>
</dbReference>
<dbReference type="GO" id="GO:0008757">
    <property type="term" value="F:S-adenosylmethionine-dependent methyltransferase activity"/>
    <property type="evidence" value="ECO:0007669"/>
    <property type="project" value="InterPro"/>
</dbReference>
<dbReference type="SMART" id="SM00138">
    <property type="entry name" value="MeTrc"/>
    <property type="match status" value="1"/>
</dbReference>
<accession>A0AB37QYQ7</accession>
<sequence>MHAKCSALTTAVGGIMQLDRNAEIEVRLLIEAIYLKYSYDFRDYSGASVKRRVIHALRHFDCATISALQERVLHEPAAFMQLLQILTIPVSEMFRDPLHFLAIRKEVVPVLRTYPSIKVWIAGCSTGEEVYSTAILLREEGLLDRTIIYATDINPTSLEKAKQGIFSMDNLRDYTENYRRSGGQRQFADYYTSAYDHVIFDKTLCENVTFADHSLATDSVFSETQFISCRNVLIYFNKKLQDRALGLFHESLCHRGFLALGSKETVDFSAYGDAFETLVKPERIYRKL</sequence>
<dbReference type="PROSITE" id="PS50123">
    <property type="entry name" value="CHER"/>
    <property type="match status" value="1"/>
</dbReference>
<dbReference type="InterPro" id="IPR022641">
    <property type="entry name" value="CheR_N"/>
</dbReference>
<dbReference type="AlphaFoldDB" id="A0AB37QYQ7"/>
<dbReference type="PRINTS" id="PR00996">
    <property type="entry name" value="CHERMTFRASE"/>
</dbReference>
<evidence type="ECO:0000313" key="2">
    <source>
        <dbReference type="EMBL" id="RMS05985.1"/>
    </source>
</evidence>
<dbReference type="Pfam" id="PF03705">
    <property type="entry name" value="CheR_N"/>
    <property type="match status" value="1"/>
</dbReference>
<organism evidence="2 3">
    <name type="scientific">Pseudomonas coronafaciens pv. garcae</name>
    <dbReference type="NCBI Taxonomy" id="251653"/>
    <lineage>
        <taxon>Bacteria</taxon>
        <taxon>Pseudomonadati</taxon>
        <taxon>Pseudomonadota</taxon>
        <taxon>Gammaproteobacteria</taxon>
        <taxon>Pseudomonadales</taxon>
        <taxon>Pseudomonadaceae</taxon>
        <taxon>Pseudomonas</taxon>
        <taxon>Pseudomonas coronafaciens</taxon>
    </lineage>
</organism>
<evidence type="ECO:0000259" key="1">
    <source>
        <dbReference type="PROSITE" id="PS50123"/>
    </source>
</evidence>
<keyword evidence="2" id="KW-0489">Methyltransferase</keyword>
<dbReference type="Gene3D" id="3.40.50.150">
    <property type="entry name" value="Vaccinia Virus protein VP39"/>
    <property type="match status" value="1"/>
</dbReference>
<dbReference type="InterPro" id="IPR029063">
    <property type="entry name" value="SAM-dependent_MTases_sf"/>
</dbReference>
<reference evidence="2 3" key="1">
    <citation type="submission" date="2018-08" db="EMBL/GenBank/DDBJ databases">
        <title>Recombination of ecologically and evolutionarily significant loci maintains genetic cohesion in the Pseudomonas syringae species complex.</title>
        <authorList>
            <person name="Dillon M."/>
            <person name="Thakur S."/>
            <person name="Almeida R.N.D."/>
            <person name="Weir B.S."/>
            <person name="Guttman D.S."/>
        </authorList>
    </citation>
    <scope>NUCLEOTIDE SEQUENCE [LARGE SCALE GENOMIC DNA]</scope>
    <source>
        <strain evidence="2 3">ICMP 5019</strain>
    </source>
</reference>
<gene>
    <name evidence="2" type="ORF">ALP74_00609</name>
</gene>
<keyword evidence="2" id="KW-0808">Transferase</keyword>
<dbReference type="PANTHER" id="PTHR24422:SF8">
    <property type="entry name" value="CHEMOTAXIS PROTEIN"/>
    <property type="match status" value="1"/>
</dbReference>
<dbReference type="SUPFAM" id="SSF53335">
    <property type="entry name" value="S-adenosyl-L-methionine-dependent methyltransferases"/>
    <property type="match status" value="1"/>
</dbReference>
<dbReference type="GO" id="GO:0032259">
    <property type="term" value="P:methylation"/>
    <property type="evidence" value="ECO:0007669"/>
    <property type="project" value="UniProtKB-KW"/>
</dbReference>
<dbReference type="Pfam" id="PF01739">
    <property type="entry name" value="CheR"/>
    <property type="match status" value="1"/>
</dbReference>
<protein>
    <submittedName>
        <fullName evidence="2">Chemotaxis protein methyltransferase CheR</fullName>
    </submittedName>
</protein>
<feature type="domain" description="CheR-type methyltransferase" evidence="1">
    <location>
        <begin position="25"/>
        <end position="266"/>
    </location>
</feature>